<reference evidence="2" key="1">
    <citation type="submission" date="2016-04" db="EMBL/GenBank/DDBJ databases">
        <authorList>
            <person name="Chen L."/>
            <person name="Zhuang W."/>
            <person name="Wang G."/>
        </authorList>
    </citation>
    <scope>NUCLEOTIDE SEQUENCE [LARGE SCALE GENOMIC DNA]</scope>
    <source>
        <strain evidence="2">208</strain>
    </source>
</reference>
<proteinExistence type="predicted"/>
<dbReference type="PROSITE" id="PS51257">
    <property type="entry name" value="PROKAR_LIPOPROTEIN"/>
    <property type="match status" value="1"/>
</dbReference>
<dbReference type="RefSeq" id="WP_242675043.1">
    <property type="nucleotide sequence ID" value="NZ_LWBP01000219.1"/>
</dbReference>
<sequence>MSKWTLILLIYGFTIGCKSEKKASPQLNIILFGYDSIACYYGNSTELTDLRYGKITDPLFMDTILTNARDRRPALIVLKPGDGAAVLGNWEHLDTLFKINNFENRKIDTLDEKEQKFFNTTSIIPWLKEHEKPLKLFLPKDENEHVVVPSDKTLVVLILNEQEAYAYNGTAVKTGRKYTYEELGLYLGTKKSRSGFLVVLKPGEKCSYKSAVDMLDLMTIHRVKNYRMESPTKEEQTLINELLETKAE</sequence>
<keyword evidence="2" id="KW-1185">Reference proteome</keyword>
<dbReference type="AlphaFoldDB" id="A0A1V9EYI9"/>
<evidence type="ECO:0000313" key="1">
    <source>
        <dbReference type="EMBL" id="OQP51213.1"/>
    </source>
</evidence>
<gene>
    <name evidence="1" type="ORF">A4R26_29820</name>
</gene>
<evidence type="ECO:0000313" key="2">
    <source>
        <dbReference type="Proteomes" id="UP000192276"/>
    </source>
</evidence>
<dbReference type="STRING" id="550983.A4R26_29820"/>
<evidence type="ECO:0008006" key="3">
    <source>
        <dbReference type="Google" id="ProtNLM"/>
    </source>
</evidence>
<comment type="caution">
    <text evidence="1">The sequence shown here is derived from an EMBL/GenBank/DDBJ whole genome shotgun (WGS) entry which is preliminary data.</text>
</comment>
<protein>
    <recommendedName>
        <fullName evidence="3">Lipoprotein</fullName>
    </recommendedName>
</protein>
<organism evidence="1 2">
    <name type="scientific">Niastella populi</name>
    <dbReference type="NCBI Taxonomy" id="550983"/>
    <lineage>
        <taxon>Bacteria</taxon>
        <taxon>Pseudomonadati</taxon>
        <taxon>Bacteroidota</taxon>
        <taxon>Chitinophagia</taxon>
        <taxon>Chitinophagales</taxon>
        <taxon>Chitinophagaceae</taxon>
        <taxon>Niastella</taxon>
    </lineage>
</organism>
<name>A0A1V9EYI9_9BACT</name>
<dbReference type="EMBL" id="LWBP01000219">
    <property type="protein sequence ID" value="OQP51213.1"/>
    <property type="molecule type" value="Genomic_DNA"/>
</dbReference>
<accession>A0A1V9EYI9</accession>
<dbReference type="Proteomes" id="UP000192276">
    <property type="component" value="Unassembled WGS sequence"/>
</dbReference>